<dbReference type="InterPro" id="IPR011006">
    <property type="entry name" value="CheY-like_superfamily"/>
</dbReference>
<accession>A0A420W803</accession>
<evidence type="ECO:0000256" key="4">
    <source>
        <dbReference type="ARBA" id="ARBA00023125"/>
    </source>
</evidence>
<dbReference type="GO" id="GO:0006355">
    <property type="term" value="P:regulation of DNA-templated transcription"/>
    <property type="evidence" value="ECO:0007669"/>
    <property type="project" value="InterPro"/>
</dbReference>
<keyword evidence="4 7" id="KW-0238">DNA-binding</keyword>
<dbReference type="SMART" id="SM00862">
    <property type="entry name" value="Trans_reg_C"/>
    <property type="match status" value="1"/>
</dbReference>
<evidence type="ECO:0000259" key="8">
    <source>
        <dbReference type="PROSITE" id="PS50110"/>
    </source>
</evidence>
<evidence type="ECO:0000256" key="5">
    <source>
        <dbReference type="ARBA" id="ARBA00023163"/>
    </source>
</evidence>
<dbReference type="Gene3D" id="1.10.10.10">
    <property type="entry name" value="Winged helix-like DNA-binding domain superfamily/Winged helix DNA-binding domain"/>
    <property type="match status" value="1"/>
</dbReference>
<evidence type="ECO:0000256" key="3">
    <source>
        <dbReference type="ARBA" id="ARBA00023015"/>
    </source>
</evidence>
<evidence type="ECO:0000256" key="6">
    <source>
        <dbReference type="PROSITE-ProRule" id="PRU00169"/>
    </source>
</evidence>
<protein>
    <submittedName>
        <fullName evidence="10">Two-component system response regulator ArlR</fullName>
    </submittedName>
</protein>
<keyword evidence="1 6" id="KW-0597">Phosphoprotein</keyword>
<dbReference type="Pfam" id="PF00072">
    <property type="entry name" value="Response_reg"/>
    <property type="match status" value="1"/>
</dbReference>
<keyword evidence="11" id="KW-1185">Reference proteome</keyword>
<gene>
    <name evidence="10" type="ORF">C7457_0318</name>
</gene>
<evidence type="ECO:0000313" key="11">
    <source>
        <dbReference type="Proteomes" id="UP000280881"/>
    </source>
</evidence>
<evidence type="ECO:0000256" key="7">
    <source>
        <dbReference type="PROSITE-ProRule" id="PRU01091"/>
    </source>
</evidence>
<dbReference type="InterPro" id="IPR039420">
    <property type="entry name" value="WalR-like"/>
</dbReference>
<organism evidence="10 11">
    <name type="scientific">Thermovibrio guaymasensis</name>
    <dbReference type="NCBI Taxonomy" id="240167"/>
    <lineage>
        <taxon>Bacteria</taxon>
        <taxon>Pseudomonadati</taxon>
        <taxon>Aquificota</taxon>
        <taxon>Aquificia</taxon>
        <taxon>Desulfurobacteriales</taxon>
        <taxon>Desulfurobacteriaceae</taxon>
        <taxon>Thermovibrio</taxon>
    </lineage>
</organism>
<dbReference type="PROSITE" id="PS50110">
    <property type="entry name" value="RESPONSE_REGULATORY"/>
    <property type="match status" value="1"/>
</dbReference>
<name>A0A420W803_9BACT</name>
<proteinExistence type="predicted"/>
<evidence type="ECO:0000256" key="2">
    <source>
        <dbReference type="ARBA" id="ARBA00023012"/>
    </source>
</evidence>
<dbReference type="PROSITE" id="PS51755">
    <property type="entry name" value="OMPR_PHOB"/>
    <property type="match status" value="1"/>
</dbReference>
<dbReference type="Pfam" id="PF00486">
    <property type="entry name" value="Trans_reg_C"/>
    <property type="match status" value="1"/>
</dbReference>
<evidence type="ECO:0000256" key="1">
    <source>
        <dbReference type="ARBA" id="ARBA00022553"/>
    </source>
</evidence>
<feature type="modified residue" description="4-aspartylphosphate" evidence="6">
    <location>
        <position position="49"/>
    </location>
</feature>
<dbReference type="AlphaFoldDB" id="A0A420W803"/>
<dbReference type="GO" id="GO:0005829">
    <property type="term" value="C:cytosol"/>
    <property type="evidence" value="ECO:0007669"/>
    <property type="project" value="TreeGrafter"/>
</dbReference>
<dbReference type="PANTHER" id="PTHR48111:SF22">
    <property type="entry name" value="REGULATOR OF RPOS"/>
    <property type="match status" value="1"/>
</dbReference>
<dbReference type="InterPro" id="IPR001789">
    <property type="entry name" value="Sig_transdc_resp-reg_receiver"/>
</dbReference>
<evidence type="ECO:0000259" key="9">
    <source>
        <dbReference type="PROSITE" id="PS51755"/>
    </source>
</evidence>
<dbReference type="SMART" id="SM00448">
    <property type="entry name" value="REC"/>
    <property type="match status" value="1"/>
</dbReference>
<dbReference type="GO" id="GO:0032993">
    <property type="term" value="C:protein-DNA complex"/>
    <property type="evidence" value="ECO:0007669"/>
    <property type="project" value="TreeGrafter"/>
</dbReference>
<keyword evidence="3" id="KW-0805">Transcription regulation</keyword>
<keyword evidence="2" id="KW-0902">Two-component regulatory system</keyword>
<dbReference type="Gene3D" id="6.10.250.690">
    <property type="match status" value="1"/>
</dbReference>
<dbReference type="RefSeq" id="WP_121169693.1">
    <property type="nucleotide sequence ID" value="NZ_RBIE01000001.1"/>
</dbReference>
<dbReference type="Proteomes" id="UP000280881">
    <property type="component" value="Unassembled WGS sequence"/>
</dbReference>
<dbReference type="GO" id="GO:0000976">
    <property type="term" value="F:transcription cis-regulatory region binding"/>
    <property type="evidence" value="ECO:0007669"/>
    <property type="project" value="TreeGrafter"/>
</dbReference>
<dbReference type="InterPro" id="IPR001867">
    <property type="entry name" value="OmpR/PhoB-type_DNA-bd"/>
</dbReference>
<dbReference type="PANTHER" id="PTHR48111">
    <property type="entry name" value="REGULATOR OF RPOS"/>
    <property type="match status" value="1"/>
</dbReference>
<dbReference type="SUPFAM" id="SSF52172">
    <property type="entry name" value="CheY-like"/>
    <property type="match status" value="1"/>
</dbReference>
<keyword evidence="5" id="KW-0804">Transcription</keyword>
<evidence type="ECO:0000313" key="10">
    <source>
        <dbReference type="EMBL" id="RKQ63447.1"/>
    </source>
</evidence>
<reference evidence="10 11" key="1">
    <citation type="submission" date="2018-10" db="EMBL/GenBank/DDBJ databases">
        <title>Genomic Encyclopedia of Type Strains, Phase IV (KMG-IV): sequencing the most valuable type-strain genomes for metagenomic binning, comparative biology and taxonomic classification.</title>
        <authorList>
            <person name="Goeker M."/>
        </authorList>
    </citation>
    <scope>NUCLEOTIDE SEQUENCE [LARGE SCALE GENOMIC DNA]</scope>
    <source>
        <strain evidence="10 11">DSM 15521</strain>
    </source>
</reference>
<feature type="domain" description="Response regulatory" evidence="8">
    <location>
        <begin position="3"/>
        <end position="113"/>
    </location>
</feature>
<dbReference type="Gene3D" id="3.40.50.2300">
    <property type="match status" value="1"/>
</dbReference>
<dbReference type="GO" id="GO:0000156">
    <property type="term" value="F:phosphorelay response regulator activity"/>
    <property type="evidence" value="ECO:0007669"/>
    <property type="project" value="TreeGrafter"/>
</dbReference>
<dbReference type="EMBL" id="RBIE01000001">
    <property type="protein sequence ID" value="RKQ63447.1"/>
    <property type="molecule type" value="Genomic_DNA"/>
</dbReference>
<dbReference type="OrthoDB" id="9802426at2"/>
<dbReference type="InterPro" id="IPR036388">
    <property type="entry name" value="WH-like_DNA-bd_sf"/>
</dbReference>
<feature type="DNA-binding region" description="OmpR/PhoB-type" evidence="7">
    <location>
        <begin position="121"/>
        <end position="216"/>
    </location>
</feature>
<sequence length="218" mass="25449">MTKVLLIEDDKSLAEEIYEVFTDSGFEVEIGTSQEDIFKRNGYSFLIFDLALLGTKGLEICKRIKEKKDIPIVVLSSVCNIDFKVKWFETGADDFIVKPFSTRELLARSQAILRRYRERIRNVLEFEGIILKKKEGRVLIGDKSVDLTKIELEILELLIKYQEEVLPKEFLVERIWGKNKKSSRVLDVYIYRLRRKLGKKGKHLKTLTNVGYILTRNV</sequence>
<feature type="domain" description="OmpR/PhoB-type" evidence="9">
    <location>
        <begin position="121"/>
        <end position="216"/>
    </location>
</feature>
<comment type="caution">
    <text evidence="10">The sequence shown here is derived from an EMBL/GenBank/DDBJ whole genome shotgun (WGS) entry which is preliminary data.</text>
</comment>